<comment type="caution">
    <text evidence="2">The sequence shown here is derived from an EMBL/GenBank/DDBJ whole genome shotgun (WGS) entry which is preliminary data.</text>
</comment>
<feature type="region of interest" description="Disordered" evidence="1">
    <location>
        <begin position="203"/>
        <end position="238"/>
    </location>
</feature>
<evidence type="ECO:0000313" key="2">
    <source>
        <dbReference type="EMBL" id="GIQ87249.1"/>
    </source>
</evidence>
<dbReference type="EMBL" id="BDIP01003085">
    <property type="protein sequence ID" value="GIQ87249.1"/>
    <property type="molecule type" value="Genomic_DNA"/>
</dbReference>
<dbReference type="Proteomes" id="UP000265618">
    <property type="component" value="Unassembled WGS sequence"/>
</dbReference>
<protein>
    <submittedName>
        <fullName evidence="2">Uncharacterized protein</fullName>
    </submittedName>
</protein>
<reference evidence="2 3" key="1">
    <citation type="journal article" date="2018" name="PLoS ONE">
        <title>The draft genome of Kipferlia bialata reveals reductive genome evolution in fornicate parasites.</title>
        <authorList>
            <person name="Tanifuji G."/>
            <person name="Takabayashi S."/>
            <person name="Kume K."/>
            <person name="Takagi M."/>
            <person name="Nakayama T."/>
            <person name="Kamikawa R."/>
            <person name="Inagaki Y."/>
            <person name="Hashimoto T."/>
        </authorList>
    </citation>
    <scope>NUCLEOTIDE SEQUENCE [LARGE SCALE GENOMIC DNA]</scope>
    <source>
        <strain evidence="2">NY0173</strain>
    </source>
</reference>
<dbReference type="AlphaFoldDB" id="A0A9K3D1H1"/>
<proteinExistence type="predicted"/>
<name>A0A9K3D1H1_9EUKA</name>
<feature type="compositionally biased region" description="Basic and acidic residues" evidence="1">
    <location>
        <begin position="217"/>
        <end position="229"/>
    </location>
</feature>
<organism evidence="2 3">
    <name type="scientific">Kipferlia bialata</name>
    <dbReference type="NCBI Taxonomy" id="797122"/>
    <lineage>
        <taxon>Eukaryota</taxon>
        <taxon>Metamonada</taxon>
        <taxon>Carpediemonas-like organisms</taxon>
        <taxon>Kipferlia</taxon>
    </lineage>
</organism>
<evidence type="ECO:0000256" key="1">
    <source>
        <dbReference type="SAM" id="MobiDB-lite"/>
    </source>
</evidence>
<sequence length="238" mass="26240">MDLVGEGEVSIEEETALTRARESGSDTPPETSVRQAMGAGLKAIALRLEAAIKTMATAEARVEQGIMAYKQAQKDLLCIAREGEPRSVQDPVQALEASLAMLNAEADAVLRHTERREFVVLRLRGAVSAFTTYARLHSKGVPKDRHAQDRERCIQMLDSAEMSIPSLCSLLASHLGVNANLKHTPSDLVGLFNMALFPVPDVDSEEAQRRHHKKREKSSSKERGGERRERKGRPPLPQ</sequence>
<gene>
    <name evidence="2" type="ORF">KIPB_009250</name>
</gene>
<accession>A0A9K3D1H1</accession>
<evidence type="ECO:0000313" key="3">
    <source>
        <dbReference type="Proteomes" id="UP000265618"/>
    </source>
</evidence>
<keyword evidence="3" id="KW-1185">Reference proteome</keyword>